<feature type="disulfide bond" evidence="12">
    <location>
        <begin position="114"/>
        <end position="124"/>
    </location>
</feature>
<dbReference type="Pfam" id="PF00051">
    <property type="entry name" value="Kringle"/>
    <property type="match status" value="1"/>
</dbReference>
<dbReference type="Gene3D" id="2.10.25.10">
    <property type="entry name" value="Laminin"/>
    <property type="match status" value="3"/>
</dbReference>
<dbReference type="GO" id="GO:0006508">
    <property type="term" value="P:proteolysis"/>
    <property type="evidence" value="ECO:0007669"/>
    <property type="project" value="UniProtKB-KW"/>
</dbReference>
<dbReference type="PRINTS" id="PR00722">
    <property type="entry name" value="CHYMOTRYPSIN"/>
</dbReference>
<evidence type="ECO:0000256" key="9">
    <source>
        <dbReference type="ARBA" id="ARBA00022825"/>
    </source>
</evidence>
<dbReference type="SUPFAM" id="SSF57440">
    <property type="entry name" value="Kringle-like"/>
    <property type="match status" value="1"/>
</dbReference>
<keyword evidence="6 15" id="KW-0732">Signal</keyword>
<name>A0A6P5KH03_PHACI</name>
<dbReference type="PROSITE" id="PS50026">
    <property type="entry name" value="EGF_3"/>
    <property type="match status" value="3"/>
</dbReference>
<dbReference type="CDD" id="cd00054">
    <property type="entry name" value="EGF_CA"/>
    <property type="match status" value="2"/>
</dbReference>
<feature type="domain" description="EGF-like" evidence="16">
    <location>
        <begin position="72"/>
        <end position="108"/>
    </location>
</feature>
<feature type="disulfide bond" evidence="12">
    <location>
        <begin position="177"/>
        <end position="186"/>
    </location>
</feature>
<dbReference type="SUPFAM" id="SSF57196">
    <property type="entry name" value="EGF/Laminin"/>
    <property type="match status" value="2"/>
</dbReference>
<evidence type="ECO:0000256" key="10">
    <source>
        <dbReference type="ARBA" id="ARBA00023157"/>
    </source>
</evidence>
<dbReference type="FunFam" id="2.40.10.10:FF:000069">
    <property type="entry name" value="Hyaluronan-binding protein 2"/>
    <property type="match status" value="1"/>
</dbReference>
<proteinExistence type="predicted"/>
<dbReference type="PROSITE" id="PS00021">
    <property type="entry name" value="KRINGLE_1"/>
    <property type="match status" value="1"/>
</dbReference>
<dbReference type="GO" id="GO:0004252">
    <property type="term" value="F:serine-type endopeptidase activity"/>
    <property type="evidence" value="ECO:0007669"/>
    <property type="project" value="InterPro"/>
</dbReference>
<keyword evidence="19" id="KW-1185">Reference proteome</keyword>
<dbReference type="InterPro" id="IPR050127">
    <property type="entry name" value="Serine_Proteases_S1"/>
</dbReference>
<dbReference type="InterPro" id="IPR018114">
    <property type="entry name" value="TRYPSIN_HIS"/>
</dbReference>
<dbReference type="InterPro" id="IPR001881">
    <property type="entry name" value="EGF-like_Ca-bd_dom"/>
</dbReference>
<gene>
    <name evidence="20" type="primary">HABP2</name>
</gene>
<evidence type="ECO:0000256" key="1">
    <source>
        <dbReference type="ARBA" id="ARBA00004613"/>
    </source>
</evidence>
<keyword evidence="11" id="KW-0325">Glycoprotein</keyword>
<evidence type="ECO:0000256" key="15">
    <source>
        <dbReference type="SAM" id="SignalP"/>
    </source>
</evidence>
<dbReference type="Pfam" id="PF00089">
    <property type="entry name" value="Trypsin"/>
    <property type="match status" value="1"/>
</dbReference>
<evidence type="ECO:0000256" key="5">
    <source>
        <dbReference type="ARBA" id="ARBA00022670"/>
    </source>
</evidence>
<evidence type="ECO:0000256" key="4">
    <source>
        <dbReference type="ARBA" id="ARBA00022572"/>
    </source>
</evidence>
<keyword evidence="9 14" id="KW-0720">Serine protease</keyword>
<dbReference type="SMART" id="SM00179">
    <property type="entry name" value="EGF_CA"/>
    <property type="match status" value="2"/>
</dbReference>
<dbReference type="PRINTS" id="PR00018">
    <property type="entry name" value="KRINGLE"/>
</dbReference>
<dbReference type="InterPro" id="IPR000742">
    <property type="entry name" value="EGF"/>
</dbReference>
<evidence type="ECO:0000256" key="8">
    <source>
        <dbReference type="ARBA" id="ARBA00022801"/>
    </source>
</evidence>
<dbReference type="CTD" id="3026"/>
<dbReference type="PROSITE" id="PS50070">
    <property type="entry name" value="KRINGLE_2"/>
    <property type="match status" value="1"/>
</dbReference>
<evidence type="ECO:0000313" key="20">
    <source>
        <dbReference type="RefSeq" id="XP_020843746.1"/>
    </source>
</evidence>
<feature type="disulfide bond" evidence="12">
    <location>
        <begin position="98"/>
        <end position="107"/>
    </location>
</feature>
<keyword evidence="10 12" id="KW-1015">Disulfide bond</keyword>
<feature type="domain" description="EGF-like" evidence="16">
    <location>
        <begin position="149"/>
        <end position="187"/>
    </location>
</feature>
<dbReference type="Gene3D" id="2.40.20.10">
    <property type="entry name" value="Plasminogen Kringle 4"/>
    <property type="match status" value="1"/>
</dbReference>
<keyword evidence="4 13" id="KW-0420">Kringle</keyword>
<dbReference type="AlphaFoldDB" id="A0A6P5KH03"/>
<feature type="disulfide bond" evidence="12">
    <location>
        <begin position="137"/>
        <end position="146"/>
    </location>
</feature>
<dbReference type="FunCoup" id="A0A6P5KH03">
    <property type="interactions" value="345"/>
</dbReference>
<dbReference type="PROSITE" id="PS01186">
    <property type="entry name" value="EGF_2"/>
    <property type="match status" value="2"/>
</dbReference>
<dbReference type="InterPro" id="IPR013806">
    <property type="entry name" value="Kringle-like"/>
</dbReference>
<keyword evidence="2" id="KW-0964">Secreted</keyword>
<dbReference type="InterPro" id="IPR009003">
    <property type="entry name" value="Peptidase_S1_PA"/>
</dbReference>
<feature type="domain" description="Kringle" evidence="17">
    <location>
        <begin position="192"/>
        <end position="275"/>
    </location>
</feature>
<comment type="subcellular location">
    <subcellularLocation>
        <location evidence="1">Secreted</location>
    </subcellularLocation>
</comment>
<organism evidence="19 20">
    <name type="scientific">Phascolarctos cinereus</name>
    <name type="common">Koala</name>
    <dbReference type="NCBI Taxonomy" id="38626"/>
    <lineage>
        <taxon>Eukaryota</taxon>
        <taxon>Metazoa</taxon>
        <taxon>Chordata</taxon>
        <taxon>Craniata</taxon>
        <taxon>Vertebrata</taxon>
        <taxon>Euteleostomi</taxon>
        <taxon>Mammalia</taxon>
        <taxon>Metatheria</taxon>
        <taxon>Diprotodontia</taxon>
        <taxon>Phascolarctidae</taxon>
        <taxon>Phascolarctos</taxon>
    </lineage>
</organism>
<dbReference type="Proteomes" id="UP000515140">
    <property type="component" value="Unplaced"/>
</dbReference>
<dbReference type="InterPro" id="IPR000001">
    <property type="entry name" value="Kringle"/>
</dbReference>
<feature type="signal peptide" evidence="15">
    <location>
        <begin position="1"/>
        <end position="23"/>
    </location>
</feature>
<dbReference type="GO" id="GO:0005509">
    <property type="term" value="F:calcium ion binding"/>
    <property type="evidence" value="ECO:0007669"/>
    <property type="project" value="InterPro"/>
</dbReference>
<evidence type="ECO:0000256" key="11">
    <source>
        <dbReference type="ARBA" id="ARBA00023180"/>
    </source>
</evidence>
<evidence type="ECO:0000256" key="13">
    <source>
        <dbReference type="PROSITE-ProRule" id="PRU00121"/>
    </source>
</evidence>
<dbReference type="InterPro" id="IPR018056">
    <property type="entry name" value="Kringle_CS"/>
</dbReference>
<dbReference type="PANTHER" id="PTHR24264">
    <property type="entry name" value="TRYPSIN-RELATED"/>
    <property type="match status" value="1"/>
</dbReference>
<evidence type="ECO:0000256" key="7">
    <source>
        <dbReference type="ARBA" id="ARBA00022737"/>
    </source>
</evidence>
<keyword evidence="8 14" id="KW-0378">Hydrolase</keyword>
<dbReference type="PROSITE" id="PS00134">
    <property type="entry name" value="TRYPSIN_HIS"/>
    <property type="match status" value="1"/>
</dbReference>
<dbReference type="KEGG" id="pcw:110209523"/>
<feature type="domain" description="Peptidase S1" evidence="18">
    <location>
        <begin position="312"/>
        <end position="550"/>
    </location>
</feature>
<dbReference type="FunFam" id="2.10.25.10:FF:000321">
    <property type="entry name" value="Protein delta homolog 1"/>
    <property type="match status" value="1"/>
</dbReference>
<sequence length="556" mass="62337">MTTWVSGLRILPLVILVGHGTLGFSSLTSPIANIDKDWTPDDYEYSAEYYDNETIISNVSEYHEYTTWVSIENDPCQPNPCMHGGDCVIKGDSFKCNCPALFTGGKCQIVRNTCQRNPCARGECLIIQTPPYYRCACNHPYRGPNCSKVFLACRPNPCKNGGICRRNRRRSKFTCSCPKGFRGKLCEIGPEDCYEGNGFNYRGKVSKTIDHNTCLHWNSHLLLDETYNTFMEDAKVHGIGEHNYCRNPDGDKSPWCFTQLDKKTVIWESCDVTSCSTSDIFEFPWRPTELITSSQMFSTCGLPEINAKFKRIYGGFKSTPGKHPWQASLQVSLPLTISTANGHLCGGTLIEPCWVLTAAHCVMLKAKEVRVVLGKQDLIKSEPHEQKFKVEKIFAYPDYQDDDEIPYNDIALLKLKPVNGHCALESKYVKTACIAEVPFPSQTECYISGWGVTSTGKASRHLLDAKVQLISKSRCNAPNQYDNLIDDTMICAGRQGMDSCQGDSGGPLTCERDGKYYLYGIVSWGFKCGKKPGVYTLVTKYHSWIKDTIREESGSQ</sequence>
<evidence type="ECO:0000259" key="16">
    <source>
        <dbReference type="PROSITE" id="PS50026"/>
    </source>
</evidence>
<dbReference type="Pfam" id="PF00008">
    <property type="entry name" value="EGF"/>
    <property type="match status" value="2"/>
</dbReference>
<dbReference type="SMART" id="SM00181">
    <property type="entry name" value="EGF"/>
    <property type="match status" value="3"/>
</dbReference>
<dbReference type="SUPFAM" id="SSF50494">
    <property type="entry name" value="Trypsin-like serine proteases"/>
    <property type="match status" value="1"/>
</dbReference>
<evidence type="ECO:0000259" key="18">
    <source>
        <dbReference type="PROSITE" id="PS50240"/>
    </source>
</evidence>
<accession>A0A6P5KH03</accession>
<evidence type="ECO:0000256" key="14">
    <source>
        <dbReference type="RuleBase" id="RU363034"/>
    </source>
</evidence>
<dbReference type="InterPro" id="IPR001254">
    <property type="entry name" value="Trypsin_dom"/>
</dbReference>
<reference evidence="20" key="1">
    <citation type="submission" date="2025-08" db="UniProtKB">
        <authorList>
            <consortium name="RefSeq"/>
        </authorList>
    </citation>
    <scope>IDENTIFICATION</scope>
    <source>
        <tissue evidence="20">Spleen</tissue>
    </source>
</reference>
<dbReference type="CDD" id="cd00108">
    <property type="entry name" value="KR"/>
    <property type="match status" value="1"/>
</dbReference>
<feature type="chain" id="PRO_5027947790" evidence="15">
    <location>
        <begin position="24"/>
        <end position="556"/>
    </location>
</feature>
<protein>
    <submittedName>
        <fullName evidence="20">Hyaluronan-binding protein 2</fullName>
    </submittedName>
</protein>
<dbReference type="GeneID" id="110209523"/>
<dbReference type="SMART" id="SM00020">
    <property type="entry name" value="Tryp_SPc"/>
    <property type="match status" value="1"/>
</dbReference>
<evidence type="ECO:0000256" key="2">
    <source>
        <dbReference type="ARBA" id="ARBA00022525"/>
    </source>
</evidence>
<dbReference type="PROSITE" id="PS50240">
    <property type="entry name" value="TRYPSIN_DOM"/>
    <property type="match status" value="1"/>
</dbReference>
<dbReference type="PANTHER" id="PTHR24264:SF40">
    <property type="entry name" value="HYALURONAN-BINDING PROTEIN 2"/>
    <property type="match status" value="1"/>
</dbReference>
<keyword evidence="7" id="KW-0677">Repeat</keyword>
<comment type="caution">
    <text evidence="12">Lacks conserved residue(s) required for the propagation of feature annotation.</text>
</comment>
<dbReference type="GO" id="GO:0005615">
    <property type="term" value="C:extracellular space"/>
    <property type="evidence" value="ECO:0007669"/>
    <property type="project" value="TreeGrafter"/>
</dbReference>
<dbReference type="InParanoid" id="A0A6P5KH03"/>
<dbReference type="SMART" id="SM00130">
    <property type="entry name" value="KR"/>
    <property type="match status" value="1"/>
</dbReference>
<dbReference type="InterPro" id="IPR033116">
    <property type="entry name" value="TRYPSIN_SER"/>
</dbReference>
<evidence type="ECO:0000256" key="6">
    <source>
        <dbReference type="ARBA" id="ARBA00022729"/>
    </source>
</evidence>
<dbReference type="PROSITE" id="PS00022">
    <property type="entry name" value="EGF_1"/>
    <property type="match status" value="3"/>
</dbReference>
<dbReference type="Gene3D" id="2.40.10.10">
    <property type="entry name" value="Trypsin-like serine proteases"/>
    <property type="match status" value="1"/>
</dbReference>
<feature type="disulfide bond" evidence="12">
    <location>
        <begin position="158"/>
        <end position="175"/>
    </location>
</feature>
<dbReference type="FunFam" id="2.40.20.10:FF:000001">
    <property type="entry name" value="Urokinase-type plasminogen activator"/>
    <property type="match status" value="1"/>
</dbReference>
<dbReference type="CDD" id="cd00190">
    <property type="entry name" value="Tryp_SPc"/>
    <property type="match status" value="1"/>
</dbReference>
<evidence type="ECO:0000259" key="17">
    <source>
        <dbReference type="PROSITE" id="PS50070"/>
    </source>
</evidence>
<dbReference type="FunFam" id="2.10.25.10:FF:000100">
    <property type="entry name" value="neurogenic locus notch homolog protein 3"/>
    <property type="match status" value="1"/>
</dbReference>
<dbReference type="RefSeq" id="XP_020843746.1">
    <property type="nucleotide sequence ID" value="XM_020988087.1"/>
</dbReference>
<dbReference type="PROSITE" id="PS00135">
    <property type="entry name" value="TRYPSIN_SER"/>
    <property type="match status" value="1"/>
</dbReference>
<feature type="domain" description="EGF-like" evidence="16">
    <location>
        <begin position="110"/>
        <end position="147"/>
    </location>
</feature>
<evidence type="ECO:0000256" key="3">
    <source>
        <dbReference type="ARBA" id="ARBA00022536"/>
    </source>
</evidence>
<evidence type="ECO:0000313" key="19">
    <source>
        <dbReference type="Proteomes" id="UP000515140"/>
    </source>
</evidence>
<evidence type="ECO:0000256" key="12">
    <source>
        <dbReference type="PROSITE-ProRule" id="PRU00076"/>
    </source>
</evidence>
<dbReference type="InterPro" id="IPR043504">
    <property type="entry name" value="Peptidase_S1_PA_chymotrypsin"/>
</dbReference>
<keyword evidence="3 12" id="KW-0245">EGF-like domain</keyword>
<keyword evidence="5 14" id="KW-0645">Protease</keyword>
<dbReference type="InterPro" id="IPR038178">
    <property type="entry name" value="Kringle_sf"/>
</dbReference>
<dbReference type="InterPro" id="IPR001314">
    <property type="entry name" value="Peptidase_S1A"/>
</dbReference>